<keyword evidence="19" id="KW-1185">Reference proteome</keyword>
<dbReference type="SFLD" id="SFLDG01061">
    <property type="entry name" value="methylthiotransferase"/>
    <property type="match status" value="1"/>
</dbReference>
<comment type="catalytic activity">
    <reaction evidence="13">
        <text>N(6)-L-threonylcarbamoyladenosine(37) in tRNA + (sulfur carrier)-SH + AH2 + 2 S-adenosyl-L-methionine = 2-methylsulfanyl-N(6)-L-threonylcarbamoyladenosine(37) in tRNA + (sulfur carrier)-H + 5'-deoxyadenosine + L-methionine + A + S-adenosyl-L-homocysteine + 2 H(+)</text>
        <dbReference type="Rhea" id="RHEA:37075"/>
        <dbReference type="Rhea" id="RHEA-COMP:10163"/>
        <dbReference type="Rhea" id="RHEA-COMP:11092"/>
        <dbReference type="Rhea" id="RHEA-COMP:14737"/>
        <dbReference type="Rhea" id="RHEA-COMP:14739"/>
        <dbReference type="ChEBI" id="CHEBI:13193"/>
        <dbReference type="ChEBI" id="CHEBI:15378"/>
        <dbReference type="ChEBI" id="CHEBI:17319"/>
        <dbReference type="ChEBI" id="CHEBI:17499"/>
        <dbReference type="ChEBI" id="CHEBI:29917"/>
        <dbReference type="ChEBI" id="CHEBI:57844"/>
        <dbReference type="ChEBI" id="CHEBI:57856"/>
        <dbReference type="ChEBI" id="CHEBI:59789"/>
        <dbReference type="ChEBI" id="CHEBI:64428"/>
        <dbReference type="ChEBI" id="CHEBI:74418"/>
        <dbReference type="ChEBI" id="CHEBI:74420"/>
        <dbReference type="EC" id="2.8.4.5"/>
    </reaction>
</comment>
<keyword evidence="11" id="KW-0411">Iron-sulfur</keyword>
<sequence length="427" mass="47391">MKAAFYTLGCKVNQYETQIMEQSLRDAGFEIVPPEDPADVFIVNSCTVTAESDRKTRQMLRRMKKRNPAAIAVLCGCYVQAAPEKAAAIAEADIIAGVRDRGDIAKLILQSMREKERLTHVPSFEQGELFEPMQARGLEGHTRAFVKIEDGCRNFCTYCIIPFSRGPVRSKPPEEITAELATLREQGYAEAVLVGINLSAYGSDLGRTLADAVDAAGRVGLARIRLGSLSPLAVTDEFITRAARCPSLCPHFHLSLQSGCVDTLARMNRRYTPDAFADTVHRLRSAFPDCSITTDIIAGFPGETEEEFAQTLDFVKQIGFSQAHVFPYSRRDGTRAAAMDGQVPKNIRERRAHALISLCTRTQQAFRQRFVGRRVPVLFEQRAENGLWEGLTPQYVPVFVQADEDLHGAIRNVYMEEIQAAGCLGRL</sequence>
<evidence type="ECO:0000256" key="4">
    <source>
        <dbReference type="ARBA" id="ARBA00022485"/>
    </source>
</evidence>
<feature type="domain" description="Radical SAM core" evidence="17">
    <location>
        <begin position="138"/>
        <end position="367"/>
    </location>
</feature>
<keyword evidence="9" id="KW-0479">Metal-binding</keyword>
<dbReference type="NCBIfam" id="TIGR00089">
    <property type="entry name" value="MiaB/RimO family radical SAM methylthiotransferase"/>
    <property type="match status" value="1"/>
</dbReference>
<dbReference type="SFLD" id="SFLDG01082">
    <property type="entry name" value="B12-binding_domain_containing"/>
    <property type="match status" value="1"/>
</dbReference>
<evidence type="ECO:0000256" key="7">
    <source>
        <dbReference type="ARBA" id="ARBA00022691"/>
    </source>
</evidence>
<dbReference type="InterPro" id="IPR006467">
    <property type="entry name" value="MiaB-like_bact"/>
</dbReference>
<dbReference type="GO" id="GO:0035598">
    <property type="term" value="F:tRNA (N(6)-L-threonylcarbamoyladenosine(37)-C(2))-methylthiotransferase activity"/>
    <property type="evidence" value="ECO:0007669"/>
    <property type="project" value="UniProtKB-EC"/>
</dbReference>
<evidence type="ECO:0000256" key="15">
    <source>
        <dbReference type="ARBA" id="ARBA00069898"/>
    </source>
</evidence>
<evidence type="ECO:0000256" key="1">
    <source>
        <dbReference type="ARBA" id="ARBA00001966"/>
    </source>
</evidence>
<dbReference type="InterPro" id="IPR006638">
    <property type="entry name" value="Elp3/MiaA/NifB-like_rSAM"/>
</dbReference>
<dbReference type="KEGG" id="eha:Ethha_1146"/>
<evidence type="ECO:0000256" key="6">
    <source>
        <dbReference type="ARBA" id="ARBA00022679"/>
    </source>
</evidence>
<evidence type="ECO:0000256" key="12">
    <source>
        <dbReference type="ARBA" id="ARBA00031213"/>
    </source>
</evidence>
<evidence type="ECO:0000256" key="8">
    <source>
        <dbReference type="ARBA" id="ARBA00022694"/>
    </source>
</evidence>
<dbReference type="SUPFAM" id="SSF102114">
    <property type="entry name" value="Radical SAM enzymes"/>
    <property type="match status" value="1"/>
</dbReference>
<dbReference type="SFLD" id="SFLDS00029">
    <property type="entry name" value="Radical_SAM"/>
    <property type="match status" value="1"/>
</dbReference>
<reference evidence="18 19" key="1">
    <citation type="submission" date="2010-12" db="EMBL/GenBank/DDBJ databases">
        <title>Complete sequence of Ethanoligenens harbinense YUAN-3.</title>
        <authorList>
            <person name="Lucas S."/>
            <person name="Copeland A."/>
            <person name="Lapidus A."/>
            <person name="Cheng J.-F."/>
            <person name="Bruce D."/>
            <person name="Goodwin L."/>
            <person name="Pitluck S."/>
            <person name="Chertkov O."/>
            <person name="Misra M."/>
            <person name="Detter J.C."/>
            <person name="Han C."/>
            <person name="Tapia R."/>
            <person name="Land M."/>
            <person name="Hauser L."/>
            <person name="Jeffries C."/>
            <person name="Kyrpides N."/>
            <person name="Ivanova N."/>
            <person name="Mikhailova N."/>
            <person name="Wang A."/>
            <person name="Mouttaki H."/>
            <person name="He Z."/>
            <person name="Zhou J."/>
            <person name="Hemme C.L."/>
            <person name="Woyke T."/>
        </authorList>
    </citation>
    <scope>NUCLEOTIDE SEQUENCE [LARGE SCALE GENOMIC DNA]</scope>
    <source>
        <strain evidence="19">DSM 18485 / JCM 12961 / CGMCC 1.5033 / YUAN-3</strain>
    </source>
</reference>
<keyword evidence="10" id="KW-0408">Iron</keyword>
<keyword evidence="8" id="KW-0819">tRNA processing</keyword>
<dbReference type="Pfam" id="PF00919">
    <property type="entry name" value="UPF0004"/>
    <property type="match status" value="1"/>
</dbReference>
<evidence type="ECO:0000256" key="13">
    <source>
        <dbReference type="ARBA" id="ARBA00051661"/>
    </source>
</evidence>
<dbReference type="eggNOG" id="COG0621">
    <property type="taxonomic scope" value="Bacteria"/>
</dbReference>
<dbReference type="GO" id="GO:0046872">
    <property type="term" value="F:metal ion binding"/>
    <property type="evidence" value="ECO:0007669"/>
    <property type="project" value="UniProtKB-KW"/>
</dbReference>
<dbReference type="PANTHER" id="PTHR11918:SF45">
    <property type="entry name" value="THREONYLCARBAMOYLADENOSINE TRNA METHYLTHIOTRANSFERASE"/>
    <property type="match status" value="1"/>
</dbReference>
<evidence type="ECO:0000313" key="19">
    <source>
        <dbReference type="Proteomes" id="UP000001551"/>
    </source>
</evidence>
<evidence type="ECO:0000256" key="2">
    <source>
        <dbReference type="ARBA" id="ARBA00002399"/>
    </source>
</evidence>
<dbReference type="InterPro" id="IPR007197">
    <property type="entry name" value="rSAM"/>
</dbReference>
<dbReference type="PANTHER" id="PTHR11918">
    <property type="entry name" value="RADICAL SAM PROTEINS"/>
    <property type="match status" value="1"/>
</dbReference>
<accession>E6U4Z1</accession>
<dbReference type="InterPro" id="IPR058240">
    <property type="entry name" value="rSAM_sf"/>
</dbReference>
<name>E6U4Z1_ETHHY</name>
<dbReference type="GO" id="GO:0051539">
    <property type="term" value="F:4 iron, 4 sulfur cluster binding"/>
    <property type="evidence" value="ECO:0007669"/>
    <property type="project" value="UniProtKB-KW"/>
</dbReference>
<evidence type="ECO:0000259" key="17">
    <source>
        <dbReference type="PROSITE" id="PS51918"/>
    </source>
</evidence>
<comment type="similarity">
    <text evidence="14">Belongs to the methylthiotransferase family. MtaB subfamily.</text>
</comment>
<dbReference type="FunFam" id="3.80.30.20:FF:000001">
    <property type="entry name" value="tRNA-2-methylthio-N(6)-dimethylallyladenosine synthase 2"/>
    <property type="match status" value="1"/>
</dbReference>
<dbReference type="Gene3D" id="3.40.50.12160">
    <property type="entry name" value="Methylthiotransferase, N-terminal domain"/>
    <property type="match status" value="1"/>
</dbReference>
<evidence type="ECO:0000256" key="3">
    <source>
        <dbReference type="ARBA" id="ARBA00013273"/>
    </source>
</evidence>
<dbReference type="InterPro" id="IPR005839">
    <property type="entry name" value="Methylthiotransferase"/>
</dbReference>
<evidence type="ECO:0000256" key="9">
    <source>
        <dbReference type="ARBA" id="ARBA00022723"/>
    </source>
</evidence>
<dbReference type="EMBL" id="CP002400">
    <property type="protein sequence ID" value="ADU26697.1"/>
    <property type="molecule type" value="Genomic_DNA"/>
</dbReference>
<dbReference type="AlphaFoldDB" id="E6U4Z1"/>
<comment type="cofactor">
    <cofactor evidence="1">
        <name>[4Fe-4S] cluster</name>
        <dbReference type="ChEBI" id="CHEBI:49883"/>
    </cofactor>
</comment>
<dbReference type="PROSITE" id="PS51918">
    <property type="entry name" value="RADICAL_SAM"/>
    <property type="match status" value="1"/>
</dbReference>
<evidence type="ECO:0000256" key="5">
    <source>
        <dbReference type="ARBA" id="ARBA00022490"/>
    </source>
</evidence>
<dbReference type="SMART" id="SM00729">
    <property type="entry name" value="Elp3"/>
    <property type="match status" value="1"/>
</dbReference>
<dbReference type="InterPro" id="IPR013848">
    <property type="entry name" value="Methylthiotransferase_N"/>
</dbReference>
<comment type="function">
    <text evidence="2">Catalyzes the methylthiolation of N6-threonylcarbamoyladenosine (t(6)A), leading to the formation of 2-methylthio-N6-threonylcarbamoyladenosine (ms(2)t(6)A) at position 37 in tRNAs that read codons beginning with adenine.</text>
</comment>
<dbReference type="InterPro" id="IPR038135">
    <property type="entry name" value="Methylthiotransferase_N_sf"/>
</dbReference>
<keyword evidence="4" id="KW-0004">4Fe-4S</keyword>
<dbReference type="PROSITE" id="PS51449">
    <property type="entry name" value="MTTASE_N"/>
    <property type="match status" value="1"/>
</dbReference>
<keyword evidence="7" id="KW-0949">S-adenosyl-L-methionine</keyword>
<organism evidence="18 19">
    <name type="scientific">Ethanoligenens harbinense (strain DSM 18485 / JCM 12961 / CGMCC 1.5033 / YUAN-3)</name>
    <dbReference type="NCBI Taxonomy" id="663278"/>
    <lineage>
        <taxon>Bacteria</taxon>
        <taxon>Bacillati</taxon>
        <taxon>Bacillota</taxon>
        <taxon>Clostridia</taxon>
        <taxon>Eubacteriales</taxon>
        <taxon>Oscillospiraceae</taxon>
        <taxon>Ethanoligenens</taxon>
    </lineage>
</organism>
<dbReference type="RefSeq" id="WP_013485058.1">
    <property type="nucleotide sequence ID" value="NC_014828.1"/>
</dbReference>
<keyword evidence="6" id="KW-0808">Transferase</keyword>
<proteinExistence type="inferred from homology"/>
<evidence type="ECO:0000313" key="18">
    <source>
        <dbReference type="EMBL" id="ADU26697.1"/>
    </source>
</evidence>
<protein>
    <recommendedName>
        <fullName evidence="15">Threonylcarbamoyladenosine tRNA methylthiotransferase MtaB</fullName>
        <ecNumber evidence="3">2.8.4.5</ecNumber>
    </recommendedName>
    <alternativeName>
        <fullName evidence="12">tRNA-t(6)A37 methylthiotransferase</fullName>
    </alternativeName>
</protein>
<gene>
    <name evidence="18" type="ordered locus">Ethha_1146</name>
</gene>
<dbReference type="Proteomes" id="UP000001551">
    <property type="component" value="Chromosome"/>
</dbReference>
<evidence type="ECO:0000256" key="11">
    <source>
        <dbReference type="ARBA" id="ARBA00023014"/>
    </source>
</evidence>
<evidence type="ECO:0000256" key="14">
    <source>
        <dbReference type="ARBA" id="ARBA00061574"/>
    </source>
</evidence>
<dbReference type="InterPro" id="IPR020612">
    <property type="entry name" value="Methylthiotransferase_CS"/>
</dbReference>
<feature type="domain" description="MTTase N-terminal" evidence="16">
    <location>
        <begin position="1"/>
        <end position="113"/>
    </location>
</feature>
<dbReference type="Pfam" id="PF04055">
    <property type="entry name" value="Radical_SAM"/>
    <property type="match status" value="1"/>
</dbReference>
<dbReference type="PROSITE" id="PS01278">
    <property type="entry name" value="MTTASE_RADICAL"/>
    <property type="match status" value="1"/>
</dbReference>
<evidence type="ECO:0000256" key="10">
    <source>
        <dbReference type="ARBA" id="ARBA00023004"/>
    </source>
</evidence>
<dbReference type="EC" id="2.8.4.5" evidence="3"/>
<dbReference type="Gene3D" id="3.80.30.20">
    <property type="entry name" value="tm_1862 like domain"/>
    <property type="match status" value="1"/>
</dbReference>
<dbReference type="HOGENOM" id="CLU_018697_1_0_9"/>
<dbReference type="NCBIfam" id="TIGR01579">
    <property type="entry name" value="MiaB-like-C"/>
    <property type="match status" value="1"/>
</dbReference>
<dbReference type="FunFam" id="3.40.50.12160:FF:000004">
    <property type="entry name" value="Threonylcarbamoyladenosine tRNA methylthiotransferase MtaB"/>
    <property type="match status" value="1"/>
</dbReference>
<evidence type="ECO:0000259" key="16">
    <source>
        <dbReference type="PROSITE" id="PS51449"/>
    </source>
</evidence>
<keyword evidence="5" id="KW-0963">Cytoplasm</keyword>
<dbReference type="InterPro" id="IPR023404">
    <property type="entry name" value="rSAM_horseshoe"/>
</dbReference>
<dbReference type="STRING" id="663278.Ethha_1146"/>